<reference evidence="1 2" key="1">
    <citation type="submission" date="2015-09" db="EMBL/GenBank/DDBJ databases">
        <authorList>
            <consortium name="Pathogen Informatics"/>
        </authorList>
    </citation>
    <scope>NUCLEOTIDE SEQUENCE [LARGE SCALE GENOMIC DNA]</scope>
    <source>
        <strain evidence="1 2">2789STDY5834889</strain>
    </source>
</reference>
<gene>
    <name evidence="1" type="ORF">ERS852502_00179</name>
</gene>
<dbReference type="RefSeq" id="WP_020435737.1">
    <property type="nucleotide sequence ID" value="NZ_CZBR01000001.1"/>
</dbReference>
<organism evidence="1 2">
    <name type="scientific">[Ruminococcus] torques</name>
    <dbReference type="NCBI Taxonomy" id="33039"/>
    <lineage>
        <taxon>Bacteria</taxon>
        <taxon>Bacillati</taxon>
        <taxon>Bacillota</taxon>
        <taxon>Clostridia</taxon>
        <taxon>Lachnospirales</taxon>
        <taxon>Lachnospiraceae</taxon>
        <taxon>Mediterraneibacter</taxon>
    </lineage>
</organism>
<evidence type="ECO:0000313" key="1">
    <source>
        <dbReference type="EMBL" id="CUQ80993.1"/>
    </source>
</evidence>
<evidence type="ECO:0000313" key="2">
    <source>
        <dbReference type="Proteomes" id="UP000078383"/>
    </source>
</evidence>
<dbReference type="AlphaFoldDB" id="A0A174YAT2"/>
<protein>
    <submittedName>
        <fullName evidence="1">Beta-1,6-galactofuranosyltransferase</fullName>
    </submittedName>
</protein>
<proteinExistence type="predicted"/>
<name>A0A174YAT2_9FIRM</name>
<dbReference type="Gene3D" id="3.40.50.2000">
    <property type="entry name" value="Glycogen Phosphorylase B"/>
    <property type="match status" value="1"/>
</dbReference>
<sequence length="374" mass="43939">MNIKQEKRCIVHIPNHIEKSGKSGSNIRPIKMKQAFEENGYLVEYISGYGTERKVQINKIKRNIRNGIKYDFLYSESSTMPTLLTEKNHLPRYPFLDFSFFKFCKKNGIKIGLFYRDIQWKFSVYRDNVSWYKKCFSIPMYRYDLRQYKKLLNVFYLPTDEMRAYLKEYPELLNRSAILMPGCAEYDVDAVQAISDLTAKKLEILYVGGIDRIYDLTVFFQAMQQMPDQVHAYVCCREKEWENAKSKYLPYMSEKISIIHESGQGLEPYYKKADICCAFAGEGDYMRMAMPIKVFEYLGHYIPIIATKDTAAGKFIEKENLGWSIEYNQEALKQCLHNILQNPALLQEKRESEISAYEANTWKARAKQVILDLK</sequence>
<dbReference type="SUPFAM" id="SSF53756">
    <property type="entry name" value="UDP-Glycosyltransferase/glycogen phosphorylase"/>
    <property type="match status" value="1"/>
</dbReference>
<dbReference type="GO" id="GO:0016740">
    <property type="term" value="F:transferase activity"/>
    <property type="evidence" value="ECO:0007669"/>
    <property type="project" value="UniProtKB-KW"/>
</dbReference>
<keyword evidence="1" id="KW-0808">Transferase</keyword>
<dbReference type="Proteomes" id="UP000078383">
    <property type="component" value="Unassembled WGS sequence"/>
</dbReference>
<dbReference type="OrthoDB" id="9801492at2"/>
<accession>A0A174YAT2</accession>
<dbReference type="EMBL" id="CZBX01000001">
    <property type="protein sequence ID" value="CUQ80993.1"/>
    <property type="molecule type" value="Genomic_DNA"/>
</dbReference>
<dbReference type="Pfam" id="PF13692">
    <property type="entry name" value="Glyco_trans_1_4"/>
    <property type="match status" value="1"/>
</dbReference>